<comment type="similarity">
    <text evidence="2">Belongs to the OmpP1/FadL family.</text>
</comment>
<dbReference type="GO" id="GO:0015483">
    <property type="term" value="F:long-chain fatty acid transporting porin activity"/>
    <property type="evidence" value="ECO:0007669"/>
    <property type="project" value="TreeGrafter"/>
</dbReference>
<keyword evidence="4" id="KW-0812">Transmembrane</keyword>
<evidence type="ECO:0000313" key="8">
    <source>
        <dbReference type="EMBL" id="OGF19457.1"/>
    </source>
</evidence>
<dbReference type="EMBL" id="MFFV01000031">
    <property type="protein sequence ID" value="OGF19457.1"/>
    <property type="molecule type" value="Genomic_DNA"/>
</dbReference>
<dbReference type="Proteomes" id="UP000177878">
    <property type="component" value="Unassembled WGS sequence"/>
</dbReference>
<evidence type="ECO:0000256" key="4">
    <source>
        <dbReference type="ARBA" id="ARBA00022692"/>
    </source>
</evidence>
<proteinExistence type="inferred from homology"/>
<evidence type="ECO:0000256" key="6">
    <source>
        <dbReference type="ARBA" id="ARBA00023136"/>
    </source>
</evidence>
<evidence type="ECO:0008006" key="10">
    <source>
        <dbReference type="Google" id="ProtNLM"/>
    </source>
</evidence>
<protein>
    <recommendedName>
        <fullName evidence="10">Aromatic hydrocarbon degradation protein</fullName>
    </recommendedName>
</protein>
<keyword evidence="3" id="KW-1134">Transmembrane beta strand</keyword>
<dbReference type="InterPro" id="IPR005017">
    <property type="entry name" value="OMPP1/FadL/TodX"/>
</dbReference>
<evidence type="ECO:0000256" key="7">
    <source>
        <dbReference type="ARBA" id="ARBA00023237"/>
    </source>
</evidence>
<comment type="caution">
    <text evidence="8">The sequence shown here is derived from an EMBL/GenBank/DDBJ whole genome shotgun (WGS) entry which is preliminary data.</text>
</comment>
<dbReference type="PANTHER" id="PTHR35093">
    <property type="entry name" value="OUTER MEMBRANE PROTEIN NMB0088-RELATED"/>
    <property type="match status" value="1"/>
</dbReference>
<sequence length="398" mass="42488">MKRLLVGLVLALLVVETSMAGLLNAITHRPDARGLGLSGAVTAAGEGASALSSNPAGLFWVGNWEFEIGSTFLLTDFEYSQDPLLGGGNWDAVDELFPFPEFFLAHRVSDDLVVGMGAWVPYGLAADYAGYLPYFQSKVMIGDFAVGAAYSLTDELTIGATIKAIYGNVDFNLPLIMGGNYLGSPHTSADGLGVGASVGVLYVNYPWRLGMSYDIPVPIDISGHTKFPAVVGLGQQGFDSQVHNPGRLGVGVAYNISCRWLVAADYFWTDYSETDFLNVRYDVLPPAVVPLAWGNVHSVNLGTEYVPDLPNNWLTLRAGVGWLSSGAPDGTLVPSIPDVSGWDVSLGAGFQISKNLELDVAGMYAWGERDIAFAPGRAAAGHHRADIFGAGVTLKYRW</sequence>
<accession>A0A1F5RYF7</accession>
<comment type="subcellular location">
    <subcellularLocation>
        <location evidence="1">Cell outer membrane</location>
        <topology evidence="1">Multi-pass membrane protein</topology>
    </subcellularLocation>
</comment>
<dbReference type="SUPFAM" id="SSF56935">
    <property type="entry name" value="Porins"/>
    <property type="match status" value="1"/>
</dbReference>
<evidence type="ECO:0000256" key="3">
    <source>
        <dbReference type="ARBA" id="ARBA00022452"/>
    </source>
</evidence>
<evidence type="ECO:0000256" key="5">
    <source>
        <dbReference type="ARBA" id="ARBA00022729"/>
    </source>
</evidence>
<name>A0A1F5RYF7_9BACT</name>
<dbReference type="AlphaFoldDB" id="A0A1F5RYF7"/>
<dbReference type="Gene3D" id="2.40.160.60">
    <property type="entry name" value="Outer membrane protein transport protein (OMPP1/FadL/TodX)"/>
    <property type="match status" value="1"/>
</dbReference>
<keyword evidence="7" id="KW-0998">Cell outer membrane</keyword>
<gene>
    <name evidence="8" type="ORF">A3I35_03420</name>
</gene>
<keyword evidence="6" id="KW-0472">Membrane</keyword>
<dbReference type="STRING" id="1797988.A3I35_03420"/>
<evidence type="ECO:0000256" key="1">
    <source>
        <dbReference type="ARBA" id="ARBA00004571"/>
    </source>
</evidence>
<evidence type="ECO:0000256" key="2">
    <source>
        <dbReference type="ARBA" id="ARBA00008163"/>
    </source>
</evidence>
<evidence type="ECO:0000313" key="9">
    <source>
        <dbReference type="Proteomes" id="UP000177878"/>
    </source>
</evidence>
<dbReference type="PANTHER" id="PTHR35093:SF8">
    <property type="entry name" value="OUTER MEMBRANE PROTEIN NMB0088-RELATED"/>
    <property type="match status" value="1"/>
</dbReference>
<dbReference type="Pfam" id="PF03349">
    <property type="entry name" value="Toluene_X"/>
    <property type="match status" value="1"/>
</dbReference>
<organism evidence="8 9">
    <name type="scientific">Candidatus Falkowbacteria bacterium RIFCSPLOWO2_02_FULL_45_15</name>
    <dbReference type="NCBI Taxonomy" id="1797988"/>
    <lineage>
        <taxon>Bacteria</taxon>
        <taxon>Candidatus Falkowiibacteriota</taxon>
    </lineage>
</organism>
<reference evidence="8 9" key="1">
    <citation type="journal article" date="2016" name="Nat. Commun.">
        <title>Thousands of microbial genomes shed light on interconnected biogeochemical processes in an aquifer system.</title>
        <authorList>
            <person name="Anantharaman K."/>
            <person name="Brown C.T."/>
            <person name="Hug L.A."/>
            <person name="Sharon I."/>
            <person name="Castelle C.J."/>
            <person name="Probst A.J."/>
            <person name="Thomas B.C."/>
            <person name="Singh A."/>
            <person name="Wilkins M.J."/>
            <person name="Karaoz U."/>
            <person name="Brodie E.L."/>
            <person name="Williams K.H."/>
            <person name="Hubbard S.S."/>
            <person name="Banfield J.F."/>
        </authorList>
    </citation>
    <scope>NUCLEOTIDE SEQUENCE [LARGE SCALE GENOMIC DNA]</scope>
</reference>
<dbReference type="GO" id="GO:0009279">
    <property type="term" value="C:cell outer membrane"/>
    <property type="evidence" value="ECO:0007669"/>
    <property type="project" value="UniProtKB-SubCell"/>
</dbReference>
<keyword evidence="5" id="KW-0732">Signal</keyword>